<evidence type="ECO:0000256" key="2">
    <source>
        <dbReference type="ARBA" id="ARBA00007579"/>
    </source>
</evidence>
<comment type="pathway">
    <text evidence="1">Isoprenoid biosynthesis; dimethylallyl diphosphate biosynthesis; dimethylallyl diphosphate from isopentenyl diphosphate: step 1/1.</text>
</comment>
<dbReference type="PANTHER" id="PTHR10885:SF0">
    <property type="entry name" value="ISOPENTENYL-DIPHOSPHATE DELTA-ISOMERASE"/>
    <property type="match status" value="1"/>
</dbReference>
<feature type="domain" description="Nudix hydrolase" evidence="6">
    <location>
        <begin position="35"/>
        <end position="168"/>
    </location>
</feature>
<dbReference type="SUPFAM" id="SSF55811">
    <property type="entry name" value="Nudix"/>
    <property type="match status" value="1"/>
</dbReference>
<evidence type="ECO:0000313" key="8">
    <source>
        <dbReference type="Proteomes" id="UP000250079"/>
    </source>
</evidence>
<dbReference type="EC" id="5.3.3.2" evidence="3"/>
<organism evidence="7 8">
    <name type="scientific">Granulosicoccus antarcticus IMCC3135</name>
    <dbReference type="NCBI Taxonomy" id="1192854"/>
    <lineage>
        <taxon>Bacteria</taxon>
        <taxon>Pseudomonadati</taxon>
        <taxon>Pseudomonadota</taxon>
        <taxon>Gammaproteobacteria</taxon>
        <taxon>Chromatiales</taxon>
        <taxon>Granulosicoccaceae</taxon>
        <taxon>Granulosicoccus</taxon>
    </lineage>
</organism>
<name>A0A2Z2NM80_9GAMM</name>
<protein>
    <recommendedName>
        <fullName evidence="3">isopentenyl-diphosphate Delta-isomerase</fullName>
        <ecNumber evidence="3">5.3.3.2</ecNumber>
    </recommendedName>
</protein>
<accession>A0A2Z2NM80</accession>
<dbReference type="PANTHER" id="PTHR10885">
    <property type="entry name" value="ISOPENTENYL-DIPHOSPHATE DELTA-ISOMERASE"/>
    <property type="match status" value="1"/>
</dbReference>
<dbReference type="PIRSF" id="PIRSF018427">
    <property type="entry name" value="Isopntndiph_ism"/>
    <property type="match status" value="1"/>
</dbReference>
<evidence type="ECO:0000256" key="5">
    <source>
        <dbReference type="ARBA" id="ARBA00023235"/>
    </source>
</evidence>
<gene>
    <name evidence="7" type="primary">idi_2</name>
    <name evidence="7" type="ORF">IMCC3135_12320</name>
</gene>
<dbReference type="InterPro" id="IPR000086">
    <property type="entry name" value="NUDIX_hydrolase_dom"/>
</dbReference>
<dbReference type="PROSITE" id="PS51462">
    <property type="entry name" value="NUDIX"/>
    <property type="match status" value="1"/>
</dbReference>
<dbReference type="RefSeq" id="WP_088917852.1">
    <property type="nucleotide sequence ID" value="NZ_CP018632.1"/>
</dbReference>
<dbReference type="OrthoDB" id="9809458at2"/>
<dbReference type="Proteomes" id="UP000250079">
    <property type="component" value="Chromosome"/>
</dbReference>
<dbReference type="KEGG" id="gai:IMCC3135_12320"/>
<evidence type="ECO:0000313" key="7">
    <source>
        <dbReference type="EMBL" id="ASJ72552.1"/>
    </source>
</evidence>
<dbReference type="AlphaFoldDB" id="A0A2Z2NM80"/>
<dbReference type="GO" id="GO:0050992">
    <property type="term" value="P:dimethylallyl diphosphate biosynthetic process"/>
    <property type="evidence" value="ECO:0007669"/>
    <property type="project" value="UniProtKB-UniPathway"/>
</dbReference>
<evidence type="ECO:0000259" key="6">
    <source>
        <dbReference type="PROSITE" id="PS51462"/>
    </source>
</evidence>
<dbReference type="GO" id="GO:0005737">
    <property type="term" value="C:cytoplasm"/>
    <property type="evidence" value="ECO:0007669"/>
    <property type="project" value="TreeGrafter"/>
</dbReference>
<evidence type="ECO:0000256" key="4">
    <source>
        <dbReference type="ARBA" id="ARBA00023229"/>
    </source>
</evidence>
<reference evidence="7 8" key="1">
    <citation type="submission" date="2016-12" db="EMBL/GenBank/DDBJ databases">
        <authorList>
            <person name="Song W.-J."/>
            <person name="Kurnit D.M."/>
        </authorList>
    </citation>
    <scope>NUCLEOTIDE SEQUENCE [LARGE SCALE GENOMIC DNA]</scope>
    <source>
        <strain evidence="7 8">IMCC3135</strain>
    </source>
</reference>
<dbReference type="UniPathway" id="UPA00059">
    <property type="reaction ID" value="UER00104"/>
</dbReference>
<sequence length="195" mass="22159">MPDVQQVADRQIITAIDEHGELYPIGKLDAHLRNVPHLAVSVFLFNQGRLLMQQRADGKYHSGGLWANTCCSHPGWQESLTDCAERRLMEEVGCQKTLTGFGMIEYQAAVGNMFENETAHCFVGYMHDPALPIGFNTDEVHALRWQTLEQLRTDIHLCPEEYSPWLRIYMQEHFELIANVAYPTNTAVPARTAET</sequence>
<dbReference type="Gene3D" id="3.90.79.10">
    <property type="entry name" value="Nucleoside Triphosphate Pyrophosphohydrolase"/>
    <property type="match status" value="1"/>
</dbReference>
<dbReference type="GO" id="GO:0009240">
    <property type="term" value="P:isopentenyl diphosphate biosynthetic process"/>
    <property type="evidence" value="ECO:0007669"/>
    <property type="project" value="TreeGrafter"/>
</dbReference>
<evidence type="ECO:0000256" key="3">
    <source>
        <dbReference type="ARBA" id="ARBA00012057"/>
    </source>
</evidence>
<dbReference type="GO" id="GO:0004452">
    <property type="term" value="F:isopentenyl-diphosphate delta-isomerase activity"/>
    <property type="evidence" value="ECO:0007669"/>
    <property type="project" value="UniProtKB-EC"/>
</dbReference>
<dbReference type="EMBL" id="CP018632">
    <property type="protein sequence ID" value="ASJ72552.1"/>
    <property type="molecule type" value="Genomic_DNA"/>
</dbReference>
<evidence type="ECO:0000256" key="1">
    <source>
        <dbReference type="ARBA" id="ARBA00004826"/>
    </source>
</evidence>
<keyword evidence="4" id="KW-0414">Isoprene biosynthesis</keyword>
<dbReference type="InterPro" id="IPR011876">
    <property type="entry name" value="IsopentenylPP_isomerase_typ1"/>
</dbReference>
<dbReference type="CDD" id="cd02885">
    <property type="entry name" value="NUDIX_IPP_Isomerase"/>
    <property type="match status" value="1"/>
</dbReference>
<dbReference type="InterPro" id="IPR015797">
    <property type="entry name" value="NUDIX_hydrolase-like_dom_sf"/>
</dbReference>
<keyword evidence="8" id="KW-1185">Reference proteome</keyword>
<comment type="similarity">
    <text evidence="2">Belongs to the IPP isomerase type 1 family.</text>
</comment>
<dbReference type="Pfam" id="PF00293">
    <property type="entry name" value="NUDIX"/>
    <property type="match status" value="1"/>
</dbReference>
<proteinExistence type="inferred from homology"/>
<keyword evidence="5 7" id="KW-0413">Isomerase</keyword>